<evidence type="ECO:0000256" key="7">
    <source>
        <dbReference type="ARBA" id="ARBA00022777"/>
    </source>
</evidence>
<dbReference type="CDD" id="cd00483">
    <property type="entry name" value="HPPK"/>
    <property type="match status" value="1"/>
</dbReference>
<evidence type="ECO:0000256" key="1">
    <source>
        <dbReference type="ARBA" id="ARBA00005051"/>
    </source>
</evidence>
<dbReference type="PANTHER" id="PTHR43071">
    <property type="entry name" value="2-AMINO-4-HYDROXY-6-HYDROXYMETHYLDIHYDROPTERIDINE PYROPHOSPHOKINASE"/>
    <property type="match status" value="1"/>
</dbReference>
<evidence type="ECO:0000256" key="5">
    <source>
        <dbReference type="ARBA" id="ARBA00022679"/>
    </source>
</evidence>
<evidence type="ECO:0000256" key="4">
    <source>
        <dbReference type="ARBA" id="ARBA00016218"/>
    </source>
</evidence>
<keyword evidence="5" id="KW-0808">Transferase</keyword>
<comment type="function">
    <text evidence="10">Catalyzes the transfer of pyrophosphate from adenosine triphosphate (ATP) to 6-hydroxymethyl-7,8-dihydropterin, an enzymatic step in folate biosynthesis pathway.</text>
</comment>
<evidence type="ECO:0000256" key="11">
    <source>
        <dbReference type="ARBA" id="ARBA00029766"/>
    </source>
</evidence>
<keyword evidence="6" id="KW-0547">Nucleotide-binding</keyword>
<dbReference type="SUPFAM" id="SSF55083">
    <property type="entry name" value="6-hydroxymethyl-7,8-dihydropterin pyrophosphokinase, HPPK"/>
    <property type="match status" value="1"/>
</dbReference>
<dbReference type="AlphaFoldDB" id="A0A1H7LN22"/>
<dbReference type="GO" id="GO:0005524">
    <property type="term" value="F:ATP binding"/>
    <property type="evidence" value="ECO:0007669"/>
    <property type="project" value="UniProtKB-KW"/>
</dbReference>
<evidence type="ECO:0000313" key="15">
    <source>
        <dbReference type="Proteomes" id="UP000199421"/>
    </source>
</evidence>
<dbReference type="Proteomes" id="UP000199421">
    <property type="component" value="Unassembled WGS sequence"/>
</dbReference>
<dbReference type="GO" id="GO:0046654">
    <property type="term" value="P:tetrahydrofolate biosynthetic process"/>
    <property type="evidence" value="ECO:0007669"/>
    <property type="project" value="UniProtKB-UniPathway"/>
</dbReference>
<dbReference type="GO" id="GO:0046656">
    <property type="term" value="P:folic acid biosynthetic process"/>
    <property type="evidence" value="ECO:0007669"/>
    <property type="project" value="UniProtKB-KW"/>
</dbReference>
<dbReference type="PANTHER" id="PTHR43071:SF1">
    <property type="entry name" value="2-AMINO-4-HYDROXY-6-HYDROXYMETHYLDIHYDROPTERIDINE PYROPHOSPHOKINASE"/>
    <property type="match status" value="1"/>
</dbReference>
<evidence type="ECO:0000256" key="12">
    <source>
        <dbReference type="ARBA" id="ARBA00033413"/>
    </source>
</evidence>
<accession>A0A1H7LN22</accession>
<dbReference type="Pfam" id="PF01288">
    <property type="entry name" value="HPPK"/>
    <property type="match status" value="1"/>
</dbReference>
<keyword evidence="7 14" id="KW-0418">Kinase</keyword>
<keyword evidence="8" id="KW-0067">ATP-binding</keyword>
<evidence type="ECO:0000256" key="6">
    <source>
        <dbReference type="ARBA" id="ARBA00022741"/>
    </source>
</evidence>
<dbReference type="NCBIfam" id="TIGR01498">
    <property type="entry name" value="folK"/>
    <property type="match status" value="1"/>
</dbReference>
<comment type="similarity">
    <text evidence="2">Belongs to the HPPK family.</text>
</comment>
<dbReference type="PROSITE" id="PS00794">
    <property type="entry name" value="HPPK"/>
    <property type="match status" value="1"/>
</dbReference>
<evidence type="ECO:0000259" key="13">
    <source>
        <dbReference type="PROSITE" id="PS00794"/>
    </source>
</evidence>
<name>A0A1H7LN22_OLID1</name>
<keyword evidence="9" id="KW-0289">Folate biosynthesis</keyword>
<dbReference type="Gene3D" id="3.30.70.560">
    <property type="entry name" value="7,8-Dihydro-6-hydroxymethylpterin-pyrophosphokinase HPPK"/>
    <property type="match status" value="1"/>
</dbReference>
<dbReference type="UniPathway" id="UPA00077">
    <property type="reaction ID" value="UER00155"/>
</dbReference>
<organism evidence="14 15">
    <name type="scientific">Olivibacter domesticus</name>
    <name type="common">Pseudosphingobacterium domesticum</name>
    <dbReference type="NCBI Taxonomy" id="407022"/>
    <lineage>
        <taxon>Bacteria</taxon>
        <taxon>Pseudomonadati</taxon>
        <taxon>Bacteroidota</taxon>
        <taxon>Sphingobacteriia</taxon>
        <taxon>Sphingobacteriales</taxon>
        <taxon>Sphingobacteriaceae</taxon>
        <taxon>Olivibacter</taxon>
    </lineage>
</organism>
<proteinExistence type="inferred from homology"/>
<keyword evidence="15" id="KW-1185">Reference proteome</keyword>
<dbReference type="GO" id="GO:0016301">
    <property type="term" value="F:kinase activity"/>
    <property type="evidence" value="ECO:0007669"/>
    <property type="project" value="UniProtKB-KW"/>
</dbReference>
<protein>
    <recommendedName>
        <fullName evidence="4">2-amino-4-hydroxy-6-hydroxymethyldihydropteridine pyrophosphokinase</fullName>
        <ecNumber evidence="3">2.7.6.3</ecNumber>
    </recommendedName>
    <alternativeName>
        <fullName evidence="11">6-hydroxymethyl-7,8-dihydropterin pyrophosphokinase</fullName>
    </alternativeName>
    <alternativeName>
        <fullName evidence="12">7,8-dihydro-6-hydroxymethylpterin-pyrophosphokinase</fullName>
    </alternativeName>
</protein>
<evidence type="ECO:0000313" key="14">
    <source>
        <dbReference type="EMBL" id="SEL00331.1"/>
    </source>
</evidence>
<comment type="pathway">
    <text evidence="1">Cofactor biosynthesis; tetrahydrofolate biosynthesis; 2-amino-4-hydroxy-6-hydroxymethyl-7,8-dihydropteridine diphosphate from 7,8-dihydroneopterin triphosphate: step 4/4.</text>
</comment>
<evidence type="ECO:0000256" key="2">
    <source>
        <dbReference type="ARBA" id="ARBA00005810"/>
    </source>
</evidence>
<dbReference type="STRING" id="407022.SAMN05661044_01720"/>
<dbReference type="EMBL" id="FOAF01000001">
    <property type="protein sequence ID" value="SEL00331.1"/>
    <property type="molecule type" value="Genomic_DNA"/>
</dbReference>
<dbReference type="EC" id="2.7.6.3" evidence="3"/>
<dbReference type="InterPro" id="IPR035907">
    <property type="entry name" value="Hppk_sf"/>
</dbReference>
<dbReference type="InterPro" id="IPR000550">
    <property type="entry name" value="Hppk"/>
</dbReference>
<gene>
    <name evidence="14" type="ORF">SAMN05661044_01720</name>
</gene>
<evidence type="ECO:0000256" key="9">
    <source>
        <dbReference type="ARBA" id="ARBA00022909"/>
    </source>
</evidence>
<reference evidence="15" key="1">
    <citation type="submission" date="2016-10" db="EMBL/GenBank/DDBJ databases">
        <authorList>
            <person name="Varghese N."/>
            <person name="Submissions S."/>
        </authorList>
    </citation>
    <scope>NUCLEOTIDE SEQUENCE [LARGE SCALE GENOMIC DNA]</scope>
    <source>
        <strain evidence="15">DSM 18733</strain>
    </source>
</reference>
<evidence type="ECO:0000256" key="8">
    <source>
        <dbReference type="ARBA" id="ARBA00022840"/>
    </source>
</evidence>
<evidence type="ECO:0000256" key="3">
    <source>
        <dbReference type="ARBA" id="ARBA00013253"/>
    </source>
</evidence>
<sequence length="177" mass="19934">MLFLLGETNVSLCMHIVYLILGSNLGDRKAILNKAIALISDKVGEVILKSKIYETAPWGGVEQPAYLNQVLMLKTTLNPEKTLKHVLEIEKDLGRVRVVKWGARSLDIDVLFYDDMIINTDDLKIPHPFIHLRKFVLVPLVEIAPNFIHPLFSVSVEDLLKKLVDHSDVQAIDASLL</sequence>
<evidence type="ECO:0000256" key="10">
    <source>
        <dbReference type="ARBA" id="ARBA00029409"/>
    </source>
</evidence>
<feature type="domain" description="7,8-dihydro-6-hydroxymethylpterin-pyrophosphokinase" evidence="13">
    <location>
        <begin position="100"/>
        <end position="111"/>
    </location>
</feature>
<dbReference type="GO" id="GO:0003848">
    <property type="term" value="F:2-amino-4-hydroxy-6-hydroxymethyldihydropteridine diphosphokinase activity"/>
    <property type="evidence" value="ECO:0007669"/>
    <property type="project" value="UniProtKB-EC"/>
</dbReference>